<name>A0A6M3IX02_9ZZZZ</name>
<accession>A0A6M3IX02</accession>
<sequence>MIDCELALGKEKWQIIISHIKWTARYVGLDITCPYWQEKLRGEMFGYKHIRQSGVLSGAQPLPERGKKRTL</sequence>
<gene>
    <name evidence="1" type="ORF">MM415B00820_0028</name>
</gene>
<dbReference type="AlphaFoldDB" id="A0A6M3IX02"/>
<proteinExistence type="predicted"/>
<dbReference type="EMBL" id="MT141463">
    <property type="protein sequence ID" value="QJA62166.1"/>
    <property type="molecule type" value="Genomic_DNA"/>
</dbReference>
<protein>
    <submittedName>
        <fullName evidence="1">Uncharacterized protein</fullName>
    </submittedName>
</protein>
<reference evidence="1" key="1">
    <citation type="submission" date="2020-03" db="EMBL/GenBank/DDBJ databases">
        <title>The deep terrestrial virosphere.</title>
        <authorList>
            <person name="Holmfeldt K."/>
            <person name="Nilsson E."/>
            <person name="Simone D."/>
            <person name="Lopez-Fernandez M."/>
            <person name="Wu X."/>
            <person name="de Brujin I."/>
            <person name="Lundin D."/>
            <person name="Andersson A."/>
            <person name="Bertilsson S."/>
            <person name="Dopson M."/>
        </authorList>
    </citation>
    <scope>NUCLEOTIDE SEQUENCE</scope>
    <source>
        <strain evidence="1">MM415B00820</strain>
    </source>
</reference>
<evidence type="ECO:0000313" key="1">
    <source>
        <dbReference type="EMBL" id="QJA62166.1"/>
    </source>
</evidence>
<organism evidence="1">
    <name type="scientific">viral metagenome</name>
    <dbReference type="NCBI Taxonomy" id="1070528"/>
    <lineage>
        <taxon>unclassified sequences</taxon>
        <taxon>metagenomes</taxon>
        <taxon>organismal metagenomes</taxon>
    </lineage>
</organism>